<reference evidence="4" key="2">
    <citation type="submission" date="2022-04" db="EMBL/GenBank/DDBJ databases">
        <title>Antimicrobial genetic elements in methicillin-resistant Macrococcus armenti.</title>
        <authorList>
            <person name="Keller J.E."/>
            <person name="Schwendener S."/>
            <person name="Pantucek R."/>
            <person name="Perreten V."/>
        </authorList>
    </citation>
    <scope>NUCLEOTIDE SEQUENCE</scope>
    <source>
        <strain evidence="4">CCM 2609</strain>
    </source>
</reference>
<dbReference type="PANTHER" id="PTHR43479:SF11">
    <property type="entry name" value="ACREF_ENVCD OPERON REPRESSOR-RELATED"/>
    <property type="match status" value="1"/>
</dbReference>
<dbReference type="SUPFAM" id="SSF46689">
    <property type="entry name" value="Homeodomain-like"/>
    <property type="match status" value="1"/>
</dbReference>
<dbReference type="RefSeq" id="WP_243365887.1">
    <property type="nucleotide sequence ID" value="NZ_CP094348.1"/>
</dbReference>
<dbReference type="InterPro" id="IPR009057">
    <property type="entry name" value="Homeodomain-like_sf"/>
</dbReference>
<dbReference type="InterPro" id="IPR001647">
    <property type="entry name" value="HTH_TetR"/>
</dbReference>
<accession>A0ABY3ZUI7</accession>
<dbReference type="PROSITE" id="PS50977">
    <property type="entry name" value="HTH_TETR_2"/>
    <property type="match status" value="1"/>
</dbReference>
<keyword evidence="5" id="KW-1185">Reference proteome</keyword>
<gene>
    <name evidence="4" type="ORF">MRZ06_00325</name>
</gene>
<dbReference type="InterPro" id="IPR050624">
    <property type="entry name" value="HTH-type_Tx_Regulator"/>
</dbReference>
<keyword evidence="1 2" id="KW-0238">DNA-binding</keyword>
<evidence type="ECO:0000259" key="3">
    <source>
        <dbReference type="PROSITE" id="PS50977"/>
    </source>
</evidence>
<dbReference type="Pfam" id="PF00440">
    <property type="entry name" value="TetR_N"/>
    <property type="match status" value="1"/>
</dbReference>
<organism evidence="4 5">
    <name type="scientific">Macrococcus armenti</name>
    <dbReference type="NCBI Taxonomy" id="2875764"/>
    <lineage>
        <taxon>Bacteria</taxon>
        <taxon>Bacillati</taxon>
        <taxon>Bacillota</taxon>
        <taxon>Bacilli</taxon>
        <taxon>Bacillales</taxon>
        <taxon>Staphylococcaceae</taxon>
        <taxon>Macrococcus</taxon>
    </lineage>
</organism>
<reference evidence="4" key="1">
    <citation type="submission" date="2022-03" db="EMBL/GenBank/DDBJ databases">
        <authorList>
            <person name="Vrbovska V."/>
            <person name="Kovarovic V."/>
            <person name="Botka T."/>
            <person name="Pantucek R."/>
        </authorList>
    </citation>
    <scope>NUCLEOTIDE SEQUENCE</scope>
    <source>
        <strain evidence="4">CCM 2609</strain>
    </source>
</reference>
<dbReference type="EMBL" id="CP094348">
    <property type="protein sequence ID" value="UOB20567.1"/>
    <property type="molecule type" value="Genomic_DNA"/>
</dbReference>
<dbReference type="PANTHER" id="PTHR43479">
    <property type="entry name" value="ACREF/ENVCD OPERON REPRESSOR-RELATED"/>
    <property type="match status" value="1"/>
</dbReference>
<evidence type="ECO:0000313" key="5">
    <source>
        <dbReference type="Proteomes" id="UP000830343"/>
    </source>
</evidence>
<evidence type="ECO:0000256" key="1">
    <source>
        <dbReference type="ARBA" id="ARBA00023125"/>
    </source>
</evidence>
<evidence type="ECO:0000313" key="4">
    <source>
        <dbReference type="EMBL" id="UOB20567.1"/>
    </source>
</evidence>
<feature type="DNA-binding region" description="H-T-H motif" evidence="2">
    <location>
        <begin position="31"/>
        <end position="50"/>
    </location>
</feature>
<dbReference type="Gene3D" id="1.10.357.10">
    <property type="entry name" value="Tetracycline Repressor, domain 2"/>
    <property type="match status" value="1"/>
</dbReference>
<sequence length="188" mass="22015">MKQRSDAMLNKKRILETADRLFTGNSVDEVAMKQIATECGIGQGTLYRHFSNKAEICQALMDEAVYKMFEKIEQIRNTQITDAEKIKEILHAFVTLITDNREKLEEMKTEGSKRKVMMDLHFYPQLKSTLLTLIEGLNIVKDADFHTDIMLNTFSKDVFEHHCIDKKVQPEIFADRIHYIFIERLLER</sequence>
<dbReference type="PRINTS" id="PR00455">
    <property type="entry name" value="HTHTETR"/>
</dbReference>
<proteinExistence type="predicted"/>
<name>A0ABY3ZUI7_9STAP</name>
<evidence type="ECO:0000256" key="2">
    <source>
        <dbReference type="PROSITE-ProRule" id="PRU00335"/>
    </source>
</evidence>
<protein>
    <submittedName>
        <fullName evidence="4">TetR/AcrR family transcriptional regulator</fullName>
    </submittedName>
</protein>
<feature type="domain" description="HTH tetR-type" evidence="3">
    <location>
        <begin position="8"/>
        <end position="68"/>
    </location>
</feature>
<dbReference type="Proteomes" id="UP000830343">
    <property type="component" value="Chromosome"/>
</dbReference>